<dbReference type="RefSeq" id="WP_194105937.1">
    <property type="nucleotide sequence ID" value="NZ_JADFFM010000001.1"/>
</dbReference>
<dbReference type="Proteomes" id="UP000632774">
    <property type="component" value="Unassembled WGS sequence"/>
</dbReference>
<feature type="transmembrane region" description="Helical" evidence="1">
    <location>
        <begin position="141"/>
        <end position="166"/>
    </location>
</feature>
<proteinExistence type="predicted"/>
<accession>A0ABR9XGS6</accession>
<sequence>MDPFAPKPNPTKVATKWALIATGVSIVLTLAYQFLNIAQDSPARYLSLLPFIAFIILAQIEYRQVLGGSITFGQAFSTGFRVALFAGILGAIFMFIYVSYINPDFITQAMEAQRAKMAEKGMTDEQIEQGMKMSSKVMGPAMISFFAAVGSAISGAIISLITAAIVKKDPPPFDGEAYVAPTDATV</sequence>
<feature type="transmembrane region" description="Helical" evidence="1">
    <location>
        <begin position="17"/>
        <end position="35"/>
    </location>
</feature>
<dbReference type="EMBL" id="JADFFM010000001">
    <property type="protein sequence ID" value="MBE9666588.1"/>
    <property type="molecule type" value="Genomic_DNA"/>
</dbReference>
<evidence type="ECO:0000313" key="3">
    <source>
        <dbReference type="Proteomes" id="UP000632774"/>
    </source>
</evidence>
<keyword evidence="1" id="KW-0472">Membrane</keyword>
<keyword evidence="1" id="KW-0812">Transmembrane</keyword>
<keyword evidence="3" id="KW-1185">Reference proteome</keyword>
<reference evidence="2 3" key="1">
    <citation type="submission" date="2020-10" db="EMBL/GenBank/DDBJ databases">
        <title>Mucilaginibacter mali sp. nov., isolated from rhizosphere soil of apple orchard.</title>
        <authorList>
            <person name="Lee J.-S."/>
            <person name="Kim H.S."/>
            <person name="Kim J.-S."/>
        </authorList>
    </citation>
    <scope>NUCLEOTIDE SEQUENCE [LARGE SCALE GENOMIC DNA]</scope>
    <source>
        <strain evidence="2 3">KCTC 23157</strain>
    </source>
</reference>
<keyword evidence="1" id="KW-1133">Transmembrane helix</keyword>
<protein>
    <submittedName>
        <fullName evidence="2">DUF4199 domain-containing protein</fullName>
    </submittedName>
</protein>
<dbReference type="Pfam" id="PF13858">
    <property type="entry name" value="DUF4199"/>
    <property type="match status" value="1"/>
</dbReference>
<feature type="transmembrane region" description="Helical" evidence="1">
    <location>
        <begin position="80"/>
        <end position="100"/>
    </location>
</feature>
<organism evidence="2 3">
    <name type="scientific">Mucilaginibacter boryungensis</name>
    <dbReference type="NCBI Taxonomy" id="768480"/>
    <lineage>
        <taxon>Bacteria</taxon>
        <taxon>Pseudomonadati</taxon>
        <taxon>Bacteroidota</taxon>
        <taxon>Sphingobacteriia</taxon>
        <taxon>Sphingobacteriales</taxon>
        <taxon>Sphingobacteriaceae</taxon>
        <taxon>Mucilaginibacter</taxon>
    </lineage>
</organism>
<gene>
    <name evidence="2" type="ORF">IRJ18_09470</name>
</gene>
<dbReference type="InterPro" id="IPR025250">
    <property type="entry name" value="DUF4199"/>
</dbReference>
<evidence type="ECO:0000256" key="1">
    <source>
        <dbReference type="SAM" id="Phobius"/>
    </source>
</evidence>
<comment type="caution">
    <text evidence="2">The sequence shown here is derived from an EMBL/GenBank/DDBJ whole genome shotgun (WGS) entry which is preliminary data.</text>
</comment>
<feature type="transmembrane region" description="Helical" evidence="1">
    <location>
        <begin position="42"/>
        <end position="60"/>
    </location>
</feature>
<name>A0ABR9XGS6_9SPHI</name>
<evidence type="ECO:0000313" key="2">
    <source>
        <dbReference type="EMBL" id="MBE9666588.1"/>
    </source>
</evidence>